<sequence length="102" mass="11536">MTVADQLSKVIDKTGRLIELCAALQEENDLLKQENISLKQAVDSRNLMKSELEEKLRVLTLARSLEGIPSADLGLNEKTLDIKQKITEFVREIDKCIVLLKK</sequence>
<proteinExistence type="predicted"/>
<evidence type="ECO:0008006" key="3">
    <source>
        <dbReference type="Google" id="ProtNLM"/>
    </source>
</evidence>
<accession>A0A1G9PJR0</accession>
<dbReference type="AlphaFoldDB" id="A0A1G9PJR0"/>
<gene>
    <name evidence="1" type="ORF">SAMN05421813_104166</name>
</gene>
<dbReference type="Proteomes" id="UP000199226">
    <property type="component" value="Unassembled WGS sequence"/>
</dbReference>
<dbReference type="STRING" id="990371.SAMN05421813_104166"/>
<dbReference type="OrthoDB" id="1467932at2"/>
<reference evidence="2" key="1">
    <citation type="submission" date="2016-10" db="EMBL/GenBank/DDBJ databases">
        <authorList>
            <person name="Varghese N."/>
            <person name="Submissions S."/>
        </authorList>
    </citation>
    <scope>NUCLEOTIDE SEQUENCE [LARGE SCALE GENOMIC DNA]</scope>
    <source>
        <strain evidence="2">DSM 24536</strain>
    </source>
</reference>
<evidence type="ECO:0000313" key="2">
    <source>
        <dbReference type="Proteomes" id="UP000199226"/>
    </source>
</evidence>
<dbReference type="RefSeq" id="WP_090700923.1">
    <property type="nucleotide sequence ID" value="NZ_FNHH01000004.1"/>
</dbReference>
<dbReference type="EMBL" id="FNHH01000004">
    <property type="protein sequence ID" value="SDL99066.1"/>
    <property type="molecule type" value="Genomic_DNA"/>
</dbReference>
<protein>
    <recommendedName>
        <fullName evidence="3">Phenylalanyl-tRNA synthetase subunit beta</fullName>
    </recommendedName>
</protein>
<organism evidence="1 2">
    <name type="scientific">Daejeonella rubra</name>
    <dbReference type="NCBI Taxonomy" id="990371"/>
    <lineage>
        <taxon>Bacteria</taxon>
        <taxon>Pseudomonadati</taxon>
        <taxon>Bacteroidota</taxon>
        <taxon>Sphingobacteriia</taxon>
        <taxon>Sphingobacteriales</taxon>
        <taxon>Sphingobacteriaceae</taxon>
        <taxon>Daejeonella</taxon>
    </lineage>
</organism>
<keyword evidence="2" id="KW-1185">Reference proteome</keyword>
<evidence type="ECO:0000313" key="1">
    <source>
        <dbReference type="EMBL" id="SDL99066.1"/>
    </source>
</evidence>
<name>A0A1G9PJR0_9SPHI</name>